<dbReference type="FunFam" id="1.10.287.110:FF:000028">
    <property type="entry name" value="DnaJ domain protein"/>
    <property type="match status" value="1"/>
</dbReference>
<keyword evidence="1" id="KW-0143">Chaperone</keyword>
<dbReference type="Pfam" id="PF00226">
    <property type="entry name" value="DnaJ"/>
    <property type="match status" value="1"/>
</dbReference>
<evidence type="ECO:0000313" key="5">
    <source>
        <dbReference type="Proteomes" id="UP000053477"/>
    </source>
</evidence>
<feature type="compositionally biased region" description="Polar residues" evidence="2">
    <location>
        <begin position="60"/>
        <end position="81"/>
    </location>
</feature>
<dbReference type="PROSITE" id="PS50076">
    <property type="entry name" value="DNAJ_2"/>
    <property type="match status" value="1"/>
</dbReference>
<protein>
    <submittedName>
        <fullName evidence="4">DnaJ-domain-containing protein</fullName>
    </submittedName>
</protein>
<dbReference type="CDD" id="cd06257">
    <property type="entry name" value="DnaJ"/>
    <property type="match status" value="1"/>
</dbReference>
<dbReference type="Gene3D" id="1.10.287.110">
    <property type="entry name" value="DnaJ domain"/>
    <property type="match status" value="1"/>
</dbReference>
<dbReference type="EMBL" id="KQ086344">
    <property type="protein sequence ID" value="KLO05217.1"/>
    <property type="molecule type" value="Genomic_DNA"/>
</dbReference>
<dbReference type="Pfam" id="PF14308">
    <property type="entry name" value="DnaJ-X"/>
    <property type="match status" value="1"/>
</dbReference>
<dbReference type="InterPro" id="IPR026894">
    <property type="entry name" value="DnaJ_X"/>
</dbReference>
<proteinExistence type="predicted"/>
<organism evidence="4 5">
    <name type="scientific">Schizopora paradoxa</name>
    <dbReference type="NCBI Taxonomy" id="27342"/>
    <lineage>
        <taxon>Eukaryota</taxon>
        <taxon>Fungi</taxon>
        <taxon>Dikarya</taxon>
        <taxon>Basidiomycota</taxon>
        <taxon>Agaricomycotina</taxon>
        <taxon>Agaricomycetes</taxon>
        <taxon>Hymenochaetales</taxon>
        <taxon>Schizoporaceae</taxon>
        <taxon>Schizopora</taxon>
    </lineage>
</organism>
<dbReference type="PANTHER" id="PTHR44924">
    <property type="entry name" value="DNAJ SUBFAMILY A MEMBER 2"/>
    <property type="match status" value="1"/>
</dbReference>
<dbReference type="GO" id="GO:0005829">
    <property type="term" value="C:cytosol"/>
    <property type="evidence" value="ECO:0007669"/>
    <property type="project" value="UniProtKB-ARBA"/>
</dbReference>
<evidence type="ECO:0000313" key="4">
    <source>
        <dbReference type="EMBL" id="KLO05217.1"/>
    </source>
</evidence>
<dbReference type="InterPro" id="IPR018253">
    <property type="entry name" value="DnaJ_domain_CS"/>
</dbReference>
<dbReference type="InterPro" id="IPR001623">
    <property type="entry name" value="DnaJ_domain"/>
</dbReference>
<gene>
    <name evidence="4" type="ORF">SCHPADRAFT_947105</name>
</gene>
<dbReference type="SMART" id="SM00271">
    <property type="entry name" value="DnaJ"/>
    <property type="match status" value="1"/>
</dbReference>
<feature type="domain" description="J" evidence="3">
    <location>
        <begin position="100"/>
        <end position="165"/>
    </location>
</feature>
<feature type="region of interest" description="Disordered" evidence="2">
    <location>
        <begin position="206"/>
        <end position="255"/>
    </location>
</feature>
<dbReference type="InterPro" id="IPR036869">
    <property type="entry name" value="J_dom_sf"/>
</dbReference>
<evidence type="ECO:0000256" key="2">
    <source>
        <dbReference type="SAM" id="MobiDB-lite"/>
    </source>
</evidence>
<dbReference type="PANTHER" id="PTHR44924:SF1">
    <property type="entry name" value="DNAJ SUBFAMILY A MEMBER 2"/>
    <property type="match status" value="1"/>
</dbReference>
<keyword evidence="5" id="KW-1185">Reference proteome</keyword>
<feature type="compositionally biased region" description="Basic and acidic residues" evidence="2">
    <location>
        <begin position="224"/>
        <end position="255"/>
    </location>
</feature>
<dbReference type="PROSITE" id="PS00636">
    <property type="entry name" value="DNAJ_1"/>
    <property type="match status" value="1"/>
</dbReference>
<reference evidence="4 5" key="1">
    <citation type="submission" date="2015-04" db="EMBL/GenBank/DDBJ databases">
        <title>Complete genome sequence of Schizopora paradoxa KUC8140, a cosmopolitan wood degrader in East Asia.</title>
        <authorList>
            <consortium name="DOE Joint Genome Institute"/>
            <person name="Min B."/>
            <person name="Park H."/>
            <person name="Jang Y."/>
            <person name="Kim J.-J."/>
            <person name="Kim K.H."/>
            <person name="Pangilinan J."/>
            <person name="Lipzen A."/>
            <person name="Riley R."/>
            <person name="Grigoriev I.V."/>
            <person name="Spatafora J.W."/>
            <person name="Choi I.-G."/>
        </authorList>
    </citation>
    <scope>NUCLEOTIDE SEQUENCE [LARGE SCALE GENOMIC DNA]</scope>
    <source>
        <strain evidence="4 5">KUC8140</strain>
    </source>
</reference>
<name>A0A0H2R1M0_9AGAM</name>
<dbReference type="OrthoDB" id="552049at2759"/>
<evidence type="ECO:0000256" key="1">
    <source>
        <dbReference type="ARBA" id="ARBA00023186"/>
    </source>
</evidence>
<dbReference type="SUPFAM" id="SSF46565">
    <property type="entry name" value="Chaperone J-domain"/>
    <property type="match status" value="1"/>
</dbReference>
<dbReference type="AlphaFoldDB" id="A0A0H2R1M0"/>
<dbReference type="InParanoid" id="A0A0H2R1M0"/>
<dbReference type="STRING" id="27342.A0A0H2R1M0"/>
<evidence type="ECO:0000259" key="3">
    <source>
        <dbReference type="PROSITE" id="PS50076"/>
    </source>
</evidence>
<dbReference type="Proteomes" id="UP000053477">
    <property type="component" value="Unassembled WGS sequence"/>
</dbReference>
<feature type="compositionally biased region" description="Acidic residues" evidence="2">
    <location>
        <begin position="210"/>
        <end position="219"/>
    </location>
</feature>
<accession>A0A0H2R1M0</accession>
<sequence length="479" mass="53175">MAPSTYPVLPSRPIQPHIAAKCARCSVEYEFPVPDPAPPLGTLLQIRCFQCQDVSVQTYQEKSSVRLNAKPSGSSGTSTPQDKQRRTRKIGTQEKPLETEYYEILGVAVDATDDDIKKAYRRLAIKHHPDKNRDDPNAEERFKAIAIAYQTLSDPALRKKYNEFGSKETAPEGGFVDPEEVFSAIFGGERFVPIIGEISLGRDMKAALQEADEAEEEGGGSESPRMKDAKGRDILSPEEKARKEERSRKISAEKAAAREKRVQMLVENLERKLGIFAESAEGPNDERVASSWRTICALEAEELKRESYGVDLLHVAGFVYASKARHYLASNQTFLGIGGWLHNVQGKYHVISETVSTVKSAIELKSIFDQIQALEKAGNLSPEEKKRLEEQAAEKGLQALFKGTKLEIESVLREVCDRVLGSPNISPQKAQLRAVALQILGDAFSKVKAEGESEEAEYVRIETKGSRERDAAREKAKRG</sequence>
<feature type="region of interest" description="Disordered" evidence="2">
    <location>
        <begin position="60"/>
        <end position="93"/>
    </location>
</feature>
<dbReference type="PRINTS" id="PR00625">
    <property type="entry name" value="JDOMAIN"/>
</dbReference>